<dbReference type="Proteomes" id="UP000234483">
    <property type="component" value="Unassembled WGS sequence"/>
</dbReference>
<keyword evidence="6" id="KW-0472">Membrane</keyword>
<keyword evidence="12" id="KW-1185">Reference proteome</keyword>
<dbReference type="EMBL" id="PJRQ01000011">
    <property type="protein sequence ID" value="PLR18311.1"/>
    <property type="molecule type" value="Genomic_DNA"/>
</dbReference>
<dbReference type="Gene3D" id="2.40.30.170">
    <property type="match status" value="1"/>
</dbReference>
<evidence type="ECO:0000259" key="8">
    <source>
        <dbReference type="Pfam" id="PF26002"/>
    </source>
</evidence>
<dbReference type="InterPro" id="IPR058982">
    <property type="entry name" value="Beta-barrel_AprE"/>
</dbReference>
<dbReference type="OrthoDB" id="9810980at2"/>
<name>A0A2N5CWX8_9CAUL</name>
<proteinExistence type="inferred from homology"/>
<dbReference type="EMBL" id="CP026100">
    <property type="protein sequence ID" value="AYV47469.1"/>
    <property type="molecule type" value="Genomic_DNA"/>
</dbReference>
<feature type="compositionally biased region" description="Low complexity" evidence="7">
    <location>
        <begin position="31"/>
        <end position="43"/>
    </location>
</feature>
<evidence type="ECO:0000256" key="2">
    <source>
        <dbReference type="ARBA" id="ARBA00009477"/>
    </source>
</evidence>
<feature type="region of interest" description="Disordered" evidence="7">
    <location>
        <begin position="1"/>
        <end position="102"/>
    </location>
</feature>
<evidence type="ECO:0000256" key="3">
    <source>
        <dbReference type="ARBA" id="ARBA00022448"/>
    </source>
</evidence>
<evidence type="ECO:0000313" key="11">
    <source>
        <dbReference type="Proteomes" id="UP000234483"/>
    </source>
</evidence>
<dbReference type="InterPro" id="IPR006144">
    <property type="entry name" value="Secretion_HlyD_CS"/>
</dbReference>
<evidence type="ECO:0000256" key="1">
    <source>
        <dbReference type="ARBA" id="ARBA00004167"/>
    </source>
</evidence>
<sequence>MAIRGARHEPVDAPARVRPGLGRREPPLGQGPPARGARLPGRRPGSGRDAALADRPGHQVDDHRRRRRGLGLVVLGQGRHRSHRRGAAGADLGQAAQERAEAEGLSATRADALRKAEQKRQLQTLTAPVGGVVQAVSVTTLGEVAETGKALVTIVPDGEAPVVEALVLNKGAGFVRVGDLAVIKLEAYPSTRYGTLDGEVTQISPDAIVDEKRGLVFPVRAKVSKSQLRVDGRQALLSAGMSASVEIVTGKRRVIDFVWSPVVKTVSEAGRER</sequence>
<dbReference type="InterPro" id="IPR050739">
    <property type="entry name" value="MFP"/>
</dbReference>
<dbReference type="PANTHER" id="PTHR30386:SF27">
    <property type="entry name" value="MEMBRANE FUSION PROTEIN (MFP) FAMILY PROTEIN"/>
    <property type="match status" value="1"/>
</dbReference>
<dbReference type="Proteomes" id="UP000281192">
    <property type="component" value="Chromosome"/>
</dbReference>
<comment type="similarity">
    <text evidence="2">Belongs to the membrane fusion protein (MFP) (TC 8.A.1) family.</text>
</comment>
<evidence type="ECO:0000313" key="9">
    <source>
        <dbReference type="EMBL" id="AYV47469.1"/>
    </source>
</evidence>
<gene>
    <name evidence="9" type="ORF">C1707_15025</name>
    <name evidence="10" type="ORF">CFHF_06020</name>
</gene>
<keyword evidence="5" id="KW-1133">Transmembrane helix</keyword>
<protein>
    <recommendedName>
        <fullName evidence="8">AprE-like beta-barrel domain-containing protein</fullName>
    </recommendedName>
</protein>
<evidence type="ECO:0000313" key="12">
    <source>
        <dbReference type="Proteomes" id="UP000281192"/>
    </source>
</evidence>
<dbReference type="Pfam" id="PF26002">
    <property type="entry name" value="Beta-barrel_AprE"/>
    <property type="match status" value="1"/>
</dbReference>
<dbReference type="PROSITE" id="PS00543">
    <property type="entry name" value="HLYD_FAMILY"/>
    <property type="match status" value="1"/>
</dbReference>
<dbReference type="KEGG" id="cfh:C1707_15025"/>
<dbReference type="PRINTS" id="PR01490">
    <property type="entry name" value="RTXTOXIND"/>
</dbReference>
<evidence type="ECO:0000256" key="4">
    <source>
        <dbReference type="ARBA" id="ARBA00022692"/>
    </source>
</evidence>
<evidence type="ECO:0000256" key="5">
    <source>
        <dbReference type="ARBA" id="ARBA00022989"/>
    </source>
</evidence>
<feature type="compositionally biased region" description="Low complexity" evidence="7">
    <location>
        <begin position="87"/>
        <end position="97"/>
    </location>
</feature>
<dbReference type="PANTHER" id="PTHR30386">
    <property type="entry name" value="MEMBRANE FUSION SUBUNIT OF EMRAB-TOLC MULTIDRUG EFFLUX PUMP"/>
    <property type="match status" value="1"/>
</dbReference>
<dbReference type="GO" id="GO:0009306">
    <property type="term" value="P:protein secretion"/>
    <property type="evidence" value="ECO:0007669"/>
    <property type="project" value="InterPro"/>
</dbReference>
<reference evidence="10 11" key="1">
    <citation type="submission" date="2017-12" db="EMBL/GenBank/DDBJ databases">
        <title>The genome sequence of Caulobacter flavus CGMCC1 15093.</title>
        <authorList>
            <person name="Gao J."/>
            <person name="Mao X."/>
            <person name="Sun J."/>
        </authorList>
    </citation>
    <scope>NUCLEOTIDE SEQUENCE [LARGE SCALE GENOMIC DNA]</scope>
    <source>
        <strain evidence="10 11">CGMCC1 15093</strain>
    </source>
</reference>
<evidence type="ECO:0000313" key="10">
    <source>
        <dbReference type="EMBL" id="PLR18311.1"/>
    </source>
</evidence>
<evidence type="ECO:0000256" key="6">
    <source>
        <dbReference type="ARBA" id="ARBA00023136"/>
    </source>
</evidence>
<reference evidence="9 12" key="2">
    <citation type="submission" date="2018-01" db="EMBL/GenBank/DDBJ databases">
        <title>Complete genome sequence of Caulobacter flavus RHGG3.</title>
        <authorList>
            <person name="Yang E."/>
        </authorList>
    </citation>
    <scope>NUCLEOTIDE SEQUENCE [LARGE SCALE GENOMIC DNA]</scope>
    <source>
        <strain evidence="9 12">RHGG3</strain>
    </source>
</reference>
<keyword evidence="4" id="KW-0812">Transmembrane</keyword>
<feature type="compositionally biased region" description="Basic and acidic residues" evidence="7">
    <location>
        <begin position="51"/>
        <end position="63"/>
    </location>
</feature>
<comment type="subcellular location">
    <subcellularLocation>
        <location evidence="1">Membrane</location>
        <topology evidence="1">Single-pass membrane protein</topology>
    </subcellularLocation>
</comment>
<keyword evidence="3" id="KW-0813">Transport</keyword>
<evidence type="ECO:0000256" key="7">
    <source>
        <dbReference type="SAM" id="MobiDB-lite"/>
    </source>
</evidence>
<organism evidence="10 11">
    <name type="scientific">Caulobacter flavus</name>
    <dbReference type="NCBI Taxonomy" id="1679497"/>
    <lineage>
        <taxon>Bacteria</taxon>
        <taxon>Pseudomonadati</taxon>
        <taxon>Pseudomonadota</taxon>
        <taxon>Alphaproteobacteria</taxon>
        <taxon>Caulobacterales</taxon>
        <taxon>Caulobacteraceae</taxon>
        <taxon>Caulobacter</taxon>
    </lineage>
</organism>
<dbReference type="AlphaFoldDB" id="A0A2N5CWX8"/>
<feature type="domain" description="AprE-like beta-barrel" evidence="8">
    <location>
        <begin position="162"/>
        <end position="250"/>
    </location>
</feature>
<accession>A0A2N5CWX8</accession>
<feature type="compositionally biased region" description="Basic and acidic residues" evidence="7">
    <location>
        <begin position="1"/>
        <end position="11"/>
    </location>
</feature>
<dbReference type="GO" id="GO:0016020">
    <property type="term" value="C:membrane"/>
    <property type="evidence" value="ECO:0007669"/>
    <property type="project" value="UniProtKB-SubCell"/>
</dbReference>